<proteinExistence type="inferred from homology"/>
<dbReference type="EMBL" id="JNSL01000003">
    <property type="protein sequence ID" value="KGA21636.1"/>
    <property type="molecule type" value="Genomic_DNA"/>
</dbReference>
<reference evidence="3" key="1">
    <citation type="submission" date="2014-06" db="EMBL/GenBank/DDBJ databases">
        <title>Key roles for freshwater Actinobacteria revealed by deep metagenomic sequencing.</title>
        <authorList>
            <person name="Ghai R."/>
            <person name="Mizuno C.M."/>
            <person name="Picazo A."/>
            <person name="Camacho A."/>
            <person name="Rodriguez-Valera F."/>
        </authorList>
    </citation>
    <scope>NUCLEOTIDE SEQUENCE</scope>
</reference>
<dbReference type="AlphaFoldDB" id="A0A094R3T4"/>
<evidence type="ECO:0000313" key="3">
    <source>
        <dbReference type="EMBL" id="KGA21636.1"/>
    </source>
</evidence>
<evidence type="ECO:0000256" key="2">
    <source>
        <dbReference type="ARBA" id="ARBA00023002"/>
    </source>
</evidence>
<dbReference type="NCBIfam" id="NF005559">
    <property type="entry name" value="PRK07231.1"/>
    <property type="match status" value="1"/>
</dbReference>
<dbReference type="SUPFAM" id="SSF51735">
    <property type="entry name" value="NAD(P)-binding Rossmann-fold domains"/>
    <property type="match status" value="1"/>
</dbReference>
<comment type="similarity">
    <text evidence="1">Belongs to the short-chain dehydrogenases/reductases (SDR) family.</text>
</comment>
<evidence type="ECO:0000256" key="1">
    <source>
        <dbReference type="ARBA" id="ARBA00006484"/>
    </source>
</evidence>
<dbReference type="InterPro" id="IPR036291">
    <property type="entry name" value="NAD(P)-bd_dom_sf"/>
</dbReference>
<protein>
    <submittedName>
        <fullName evidence="3">3-beta-hydroxysteroid dehydrogenase</fullName>
    </submittedName>
</protein>
<name>A0A094R3T4_9ZZZZ</name>
<organism evidence="3">
    <name type="scientific">freshwater metagenome</name>
    <dbReference type="NCBI Taxonomy" id="449393"/>
    <lineage>
        <taxon>unclassified sequences</taxon>
        <taxon>metagenomes</taxon>
        <taxon>ecological metagenomes</taxon>
    </lineage>
</organism>
<dbReference type="Pfam" id="PF13561">
    <property type="entry name" value="adh_short_C2"/>
    <property type="match status" value="1"/>
</dbReference>
<gene>
    <name evidence="3" type="ORF">GM51_1080</name>
</gene>
<dbReference type="FunFam" id="3.40.50.720:FF:000084">
    <property type="entry name" value="Short-chain dehydrogenase reductase"/>
    <property type="match status" value="1"/>
</dbReference>
<sequence>MGRLENKVAVVTGAASGMGRATAELFAREGAVVAVTDINVEGGKAVTAGIIAEGGRAQFWDVDVASEKAISTAYTEIGAQFGTIDVLVNCAGIIGVDKATHELSEEDWDALFAVDVKGVFFSTKHALPYMIAQKSGSIINFSSIYGLTGNDEFTAYHVAKGAVTMMTKQDAAVYGKYNIRVNSVHPSTVLTPLVEGVATSFPGGITEYEKVNTANQSIRRLGASMDVAYGVLYLASDESTWVTGVNLPIDGGFMAR</sequence>
<dbReference type="PRINTS" id="PR00081">
    <property type="entry name" value="GDHRDH"/>
</dbReference>
<dbReference type="PRINTS" id="PR00080">
    <property type="entry name" value="SDRFAMILY"/>
</dbReference>
<accession>A0A094R3T4</accession>
<dbReference type="PANTHER" id="PTHR24321">
    <property type="entry name" value="DEHYDROGENASES, SHORT CHAIN"/>
    <property type="match status" value="1"/>
</dbReference>
<keyword evidence="2" id="KW-0560">Oxidoreductase</keyword>
<dbReference type="CDD" id="cd05233">
    <property type="entry name" value="SDR_c"/>
    <property type="match status" value="1"/>
</dbReference>
<comment type="caution">
    <text evidence="3">The sequence shown here is derived from an EMBL/GenBank/DDBJ whole genome shotgun (WGS) entry which is preliminary data.</text>
</comment>
<dbReference type="PANTHER" id="PTHR24321:SF15">
    <property type="entry name" value="OXIDOREDUCTASE UCPA"/>
    <property type="match status" value="1"/>
</dbReference>
<dbReference type="GO" id="GO:0016491">
    <property type="term" value="F:oxidoreductase activity"/>
    <property type="evidence" value="ECO:0007669"/>
    <property type="project" value="UniProtKB-KW"/>
</dbReference>
<dbReference type="Gene3D" id="3.40.50.720">
    <property type="entry name" value="NAD(P)-binding Rossmann-like Domain"/>
    <property type="match status" value="1"/>
</dbReference>
<dbReference type="InterPro" id="IPR002347">
    <property type="entry name" value="SDR_fam"/>
</dbReference>